<keyword evidence="3" id="KW-0805">Transcription regulation</keyword>
<dbReference type="InterPro" id="IPR009057">
    <property type="entry name" value="Homeodomain-like_sf"/>
</dbReference>
<dbReference type="InterPro" id="IPR027417">
    <property type="entry name" value="P-loop_NTPase"/>
</dbReference>
<dbReference type="InterPro" id="IPR025943">
    <property type="entry name" value="Sigma_54_int_dom_ATP-bd_2"/>
</dbReference>
<evidence type="ECO:0000256" key="6">
    <source>
        <dbReference type="ARBA" id="ARBA00023163"/>
    </source>
</evidence>
<dbReference type="Gene3D" id="1.10.10.60">
    <property type="entry name" value="Homeodomain-like"/>
    <property type="match status" value="1"/>
</dbReference>
<dbReference type="Pfam" id="PF02954">
    <property type="entry name" value="HTH_8"/>
    <property type="match status" value="1"/>
</dbReference>
<evidence type="ECO:0000256" key="2">
    <source>
        <dbReference type="ARBA" id="ARBA00022840"/>
    </source>
</evidence>
<gene>
    <name evidence="9" type="ORF">dnm_061290</name>
</gene>
<dbReference type="InterPro" id="IPR025944">
    <property type="entry name" value="Sigma_54_int_dom_CS"/>
</dbReference>
<dbReference type="InterPro" id="IPR002197">
    <property type="entry name" value="HTH_Fis"/>
</dbReference>
<dbReference type="Gene3D" id="3.40.50.300">
    <property type="entry name" value="P-loop containing nucleotide triphosphate hydrolases"/>
    <property type="match status" value="1"/>
</dbReference>
<evidence type="ECO:0000259" key="8">
    <source>
        <dbReference type="PROSITE" id="PS50045"/>
    </source>
</evidence>
<dbReference type="CDD" id="cd00009">
    <property type="entry name" value="AAA"/>
    <property type="match status" value="1"/>
</dbReference>
<protein>
    <submittedName>
        <fullName evidence="9">Transcriptional regulator related to NifA, Fis family</fullName>
    </submittedName>
</protein>
<dbReference type="SUPFAM" id="SSF46689">
    <property type="entry name" value="Homeodomain-like"/>
    <property type="match status" value="1"/>
</dbReference>
<keyword evidence="2" id="KW-0067">ATP-binding</keyword>
<evidence type="ECO:0000256" key="7">
    <source>
        <dbReference type="SAM" id="Coils"/>
    </source>
</evidence>
<evidence type="ECO:0000313" key="9">
    <source>
        <dbReference type="EMBL" id="QTA90068.1"/>
    </source>
</evidence>
<dbReference type="InterPro" id="IPR025662">
    <property type="entry name" value="Sigma_54_int_dom_ATP-bd_1"/>
</dbReference>
<feature type="domain" description="Sigma-54 factor interaction" evidence="8">
    <location>
        <begin position="202"/>
        <end position="431"/>
    </location>
</feature>
<dbReference type="FunFam" id="1.10.8.60:FF:000014">
    <property type="entry name" value="DNA-binding transcriptional regulator NtrC"/>
    <property type="match status" value="1"/>
</dbReference>
<dbReference type="GO" id="GO:0006355">
    <property type="term" value="P:regulation of DNA-templated transcription"/>
    <property type="evidence" value="ECO:0007669"/>
    <property type="project" value="InterPro"/>
</dbReference>
<dbReference type="Proteomes" id="UP000663722">
    <property type="component" value="Chromosome"/>
</dbReference>
<proteinExistence type="predicted"/>
<organism evidence="9 10">
    <name type="scientific">Desulfonema magnum</name>
    <dbReference type="NCBI Taxonomy" id="45655"/>
    <lineage>
        <taxon>Bacteria</taxon>
        <taxon>Pseudomonadati</taxon>
        <taxon>Thermodesulfobacteriota</taxon>
        <taxon>Desulfobacteria</taxon>
        <taxon>Desulfobacterales</taxon>
        <taxon>Desulfococcaceae</taxon>
        <taxon>Desulfonema</taxon>
    </lineage>
</organism>
<evidence type="ECO:0000256" key="5">
    <source>
        <dbReference type="ARBA" id="ARBA00023159"/>
    </source>
</evidence>
<dbReference type="Pfam" id="PF00158">
    <property type="entry name" value="Sigma54_activat"/>
    <property type="match status" value="1"/>
</dbReference>
<keyword evidence="4" id="KW-0238">DNA-binding</keyword>
<dbReference type="InterPro" id="IPR003018">
    <property type="entry name" value="GAF"/>
</dbReference>
<dbReference type="PANTHER" id="PTHR32071">
    <property type="entry name" value="TRANSCRIPTIONAL REGULATORY PROTEIN"/>
    <property type="match status" value="1"/>
</dbReference>
<dbReference type="GO" id="GO:0043565">
    <property type="term" value="F:sequence-specific DNA binding"/>
    <property type="evidence" value="ECO:0007669"/>
    <property type="project" value="InterPro"/>
</dbReference>
<dbReference type="PROSITE" id="PS00688">
    <property type="entry name" value="SIGMA54_INTERACT_3"/>
    <property type="match status" value="1"/>
</dbReference>
<dbReference type="SMART" id="SM00065">
    <property type="entry name" value="GAF"/>
    <property type="match status" value="1"/>
</dbReference>
<dbReference type="SMART" id="SM00382">
    <property type="entry name" value="AAA"/>
    <property type="match status" value="1"/>
</dbReference>
<dbReference type="PROSITE" id="PS00675">
    <property type="entry name" value="SIGMA54_INTERACT_1"/>
    <property type="match status" value="1"/>
</dbReference>
<dbReference type="Pfam" id="PF25601">
    <property type="entry name" value="AAA_lid_14"/>
    <property type="match status" value="1"/>
</dbReference>
<accession>A0A975BR41</accession>
<dbReference type="PANTHER" id="PTHR32071:SF57">
    <property type="entry name" value="C4-DICARBOXYLATE TRANSPORT TRANSCRIPTIONAL REGULATORY PROTEIN DCTD"/>
    <property type="match status" value="1"/>
</dbReference>
<dbReference type="SUPFAM" id="SSF55781">
    <property type="entry name" value="GAF domain-like"/>
    <property type="match status" value="1"/>
</dbReference>
<evidence type="ECO:0000256" key="1">
    <source>
        <dbReference type="ARBA" id="ARBA00022741"/>
    </source>
</evidence>
<keyword evidence="7" id="KW-0175">Coiled coil</keyword>
<sequence>MLEYAMKKIEEVTLLYEISKALNEHLELKKSLYKVLDILSNSMGMVRGTVTILHPLRDEIVIEVAHGLSRTAIENVKYKLGEGITGKVIETGVPVAIPKISEEPLFLDRTHSRKIKIDHQEMSFICVPVKKSNQVIGALSVDKPFDESYPLKQGKKLLSVVATMLARHVINLETIRLEKEQLREENKRLRNELENKYRITNIIGNSNKMREVFQMITQVSKSNATVLIRGESGTGKELVANSIHYNSLRVKNTFVKLNCAAIPSNLIESELFGHEKGSFTGAVRQKLGRFELAHKGTLFLDEIGSISPDVQVRLLRVLQEKEFERVGGHKTIKTDVRIIAATNKNLEKAVDDETFRGDLYYRLNVFPIYMPPLRERKTDILLLADHFLEKYAKENLKDIRRFSTPAIDMLMDYHWPGNVRELENCIERAVLLCEEGVINSYHLPPTLQTGTESDTLPSRSLDEALGNLEKEMLIDALKNTRGNITQASRLLKTTVRKFAYKSKKYGIEYHYYR</sequence>
<dbReference type="PROSITE" id="PS50045">
    <property type="entry name" value="SIGMA54_INTERACT_4"/>
    <property type="match status" value="1"/>
</dbReference>
<evidence type="ECO:0000313" key="10">
    <source>
        <dbReference type="Proteomes" id="UP000663722"/>
    </source>
</evidence>
<evidence type="ECO:0000256" key="3">
    <source>
        <dbReference type="ARBA" id="ARBA00023015"/>
    </source>
</evidence>
<dbReference type="InterPro" id="IPR029016">
    <property type="entry name" value="GAF-like_dom_sf"/>
</dbReference>
<dbReference type="AlphaFoldDB" id="A0A975BR41"/>
<dbReference type="SUPFAM" id="SSF52540">
    <property type="entry name" value="P-loop containing nucleoside triphosphate hydrolases"/>
    <property type="match status" value="1"/>
</dbReference>
<dbReference type="KEGG" id="dmm:dnm_061290"/>
<dbReference type="InterPro" id="IPR003593">
    <property type="entry name" value="AAA+_ATPase"/>
</dbReference>
<dbReference type="Pfam" id="PF01590">
    <property type="entry name" value="GAF"/>
    <property type="match status" value="1"/>
</dbReference>
<keyword evidence="5" id="KW-0010">Activator</keyword>
<keyword evidence="6" id="KW-0804">Transcription</keyword>
<dbReference type="GO" id="GO:0005524">
    <property type="term" value="F:ATP binding"/>
    <property type="evidence" value="ECO:0007669"/>
    <property type="project" value="UniProtKB-KW"/>
</dbReference>
<evidence type="ECO:0000256" key="4">
    <source>
        <dbReference type="ARBA" id="ARBA00023125"/>
    </source>
</evidence>
<dbReference type="PROSITE" id="PS00676">
    <property type="entry name" value="SIGMA54_INTERACT_2"/>
    <property type="match status" value="1"/>
</dbReference>
<dbReference type="EMBL" id="CP061800">
    <property type="protein sequence ID" value="QTA90068.1"/>
    <property type="molecule type" value="Genomic_DNA"/>
</dbReference>
<reference evidence="9" key="1">
    <citation type="journal article" date="2021" name="Microb. Physiol.">
        <title>Proteogenomic Insights into the Physiology of Marine, Sulfate-Reducing, Filamentous Desulfonema limicola and Desulfonema magnum.</title>
        <authorList>
            <person name="Schnaars V."/>
            <person name="Wohlbrand L."/>
            <person name="Scheve S."/>
            <person name="Hinrichs C."/>
            <person name="Reinhardt R."/>
            <person name="Rabus R."/>
        </authorList>
    </citation>
    <scope>NUCLEOTIDE SEQUENCE</scope>
    <source>
        <strain evidence="9">4be13</strain>
    </source>
</reference>
<dbReference type="Gene3D" id="1.10.8.60">
    <property type="match status" value="1"/>
</dbReference>
<keyword evidence="1" id="KW-0547">Nucleotide-binding</keyword>
<dbReference type="FunFam" id="3.40.50.300:FF:000006">
    <property type="entry name" value="DNA-binding transcriptional regulator NtrC"/>
    <property type="match status" value="1"/>
</dbReference>
<name>A0A975BR41_9BACT</name>
<dbReference type="Gene3D" id="3.30.450.40">
    <property type="match status" value="1"/>
</dbReference>
<dbReference type="InterPro" id="IPR002078">
    <property type="entry name" value="Sigma_54_int"/>
</dbReference>
<keyword evidence="10" id="KW-1185">Reference proteome</keyword>
<feature type="coiled-coil region" evidence="7">
    <location>
        <begin position="165"/>
        <end position="199"/>
    </location>
</feature>
<dbReference type="PRINTS" id="PR01590">
    <property type="entry name" value="HTHFIS"/>
</dbReference>
<dbReference type="InterPro" id="IPR058031">
    <property type="entry name" value="AAA_lid_NorR"/>
</dbReference>